<evidence type="ECO:0000259" key="2">
    <source>
        <dbReference type="Pfam" id="PF03478"/>
    </source>
</evidence>
<dbReference type="AlphaFoldDB" id="A0AAU9PJC1"/>
<evidence type="ECO:0000313" key="3">
    <source>
        <dbReference type="EMBL" id="CAH1450124.1"/>
    </source>
</evidence>
<name>A0AAU9PJC1_9ASTR</name>
<dbReference type="PANTHER" id="PTHR45463:SF8">
    <property type="entry name" value="OS09G0392200 PROTEIN"/>
    <property type="match status" value="1"/>
</dbReference>
<keyword evidence="4" id="KW-1185">Reference proteome</keyword>
<evidence type="ECO:0000256" key="1">
    <source>
        <dbReference type="SAM" id="Phobius"/>
    </source>
</evidence>
<dbReference type="Pfam" id="PF03478">
    <property type="entry name" value="Beta-prop_KIB1-4"/>
    <property type="match status" value="1"/>
</dbReference>
<dbReference type="EMBL" id="CAKMRJ010005634">
    <property type="protein sequence ID" value="CAH1450124.1"/>
    <property type="molecule type" value="Genomic_DNA"/>
</dbReference>
<reference evidence="3 4" key="1">
    <citation type="submission" date="2022-01" db="EMBL/GenBank/DDBJ databases">
        <authorList>
            <person name="Xiong W."/>
            <person name="Schranz E."/>
        </authorList>
    </citation>
    <scope>NUCLEOTIDE SEQUENCE [LARGE SCALE GENOMIC DNA]</scope>
</reference>
<dbReference type="InterPro" id="IPR005174">
    <property type="entry name" value="KIB1-4_b-propeller"/>
</dbReference>
<comment type="caution">
    <text evidence="3">The sequence shown here is derived from an EMBL/GenBank/DDBJ whole genome shotgun (WGS) entry which is preliminary data.</text>
</comment>
<keyword evidence="1" id="KW-0472">Membrane</keyword>
<proteinExistence type="predicted"/>
<feature type="transmembrane region" description="Helical" evidence="1">
    <location>
        <begin position="49"/>
        <end position="70"/>
    </location>
</feature>
<organism evidence="3 4">
    <name type="scientific">Lactuca virosa</name>
    <dbReference type="NCBI Taxonomy" id="75947"/>
    <lineage>
        <taxon>Eukaryota</taxon>
        <taxon>Viridiplantae</taxon>
        <taxon>Streptophyta</taxon>
        <taxon>Embryophyta</taxon>
        <taxon>Tracheophyta</taxon>
        <taxon>Spermatophyta</taxon>
        <taxon>Magnoliopsida</taxon>
        <taxon>eudicotyledons</taxon>
        <taxon>Gunneridae</taxon>
        <taxon>Pentapetalae</taxon>
        <taxon>asterids</taxon>
        <taxon>campanulids</taxon>
        <taxon>Asterales</taxon>
        <taxon>Asteraceae</taxon>
        <taxon>Cichorioideae</taxon>
        <taxon>Cichorieae</taxon>
        <taxon>Lactucinae</taxon>
        <taxon>Lactuca</taxon>
    </lineage>
</organism>
<dbReference type="Proteomes" id="UP001157418">
    <property type="component" value="Unassembled WGS sequence"/>
</dbReference>
<gene>
    <name evidence="3" type="ORF">LVIROSA_LOCUS35562</name>
</gene>
<keyword evidence="1" id="KW-0812">Transmembrane</keyword>
<sequence length="252" mass="29921">MCIRVTCGYLILLGEETNDFWLVNLITRHELHFPNVPDEFFCCLGDVRVILVFSPSILGWVFVVINIYTIKIWFSLAGKQEWTHVSSPFYIHDLHVFKGKIYTINSILLSYQVRLCEMRLYPEPRLVVLETESLPKPNFRLPEFVSCGEKLYVINRVSKHPYKIHELDFDEMKLVSRKKTGQEYTFFLRDWKYHNPDVMQELWVDVSSQYGRYVVTDQCGKGKFFHASMWYFFHDFLMLISNMSDDLLARLS</sequence>
<keyword evidence="1" id="KW-1133">Transmembrane helix</keyword>
<evidence type="ECO:0000313" key="4">
    <source>
        <dbReference type="Proteomes" id="UP001157418"/>
    </source>
</evidence>
<protein>
    <recommendedName>
        <fullName evidence="2">KIB1-4 beta-propeller domain-containing protein</fullName>
    </recommendedName>
</protein>
<feature type="domain" description="KIB1-4 beta-propeller" evidence="2">
    <location>
        <begin position="2"/>
        <end position="177"/>
    </location>
</feature>
<dbReference type="PANTHER" id="PTHR45463">
    <property type="entry name" value="OS09G0392200 PROTEIN"/>
    <property type="match status" value="1"/>
</dbReference>
<accession>A0AAU9PJC1</accession>